<organism evidence="3 4">
    <name type="scientific">Streptomyces corchorusii</name>
    <name type="common">Streptomyces chibaensis</name>
    <dbReference type="NCBI Taxonomy" id="1903"/>
    <lineage>
        <taxon>Bacteria</taxon>
        <taxon>Bacillati</taxon>
        <taxon>Actinomycetota</taxon>
        <taxon>Actinomycetes</taxon>
        <taxon>Kitasatosporales</taxon>
        <taxon>Streptomycetaceae</taxon>
        <taxon>Streptomyces</taxon>
    </lineage>
</organism>
<proteinExistence type="predicted"/>
<dbReference type="Proteomes" id="UP000053398">
    <property type="component" value="Unassembled WGS sequence"/>
</dbReference>
<keyword evidence="1" id="KW-0418">Kinase</keyword>
<keyword evidence="1" id="KW-0808">Transferase</keyword>
<dbReference type="PANTHER" id="PTHR35526:SF3">
    <property type="entry name" value="ANTI-SIGMA-F FACTOR RSBW"/>
    <property type="match status" value="1"/>
</dbReference>
<comment type="caution">
    <text evidence="3">The sequence shown here is derived from an EMBL/GenBank/DDBJ whole genome shotgun (WGS) entry which is preliminary data.</text>
</comment>
<keyword evidence="4" id="KW-1185">Reference proteome</keyword>
<keyword evidence="1" id="KW-0723">Serine/threonine-protein kinase</keyword>
<evidence type="ECO:0000256" key="1">
    <source>
        <dbReference type="ARBA" id="ARBA00022527"/>
    </source>
</evidence>
<dbReference type="RefSeq" id="WP_059264400.1">
    <property type="nucleotide sequence ID" value="NZ_KQ948359.1"/>
</dbReference>
<dbReference type="GO" id="GO:0004674">
    <property type="term" value="F:protein serine/threonine kinase activity"/>
    <property type="evidence" value="ECO:0007669"/>
    <property type="project" value="UniProtKB-KW"/>
</dbReference>
<dbReference type="AlphaFoldDB" id="A0A101Q4G8"/>
<feature type="domain" description="Histidine kinase/HSP90-like ATPase" evidence="2">
    <location>
        <begin position="55"/>
        <end position="167"/>
    </location>
</feature>
<dbReference type="EMBL" id="LMWP01000026">
    <property type="protein sequence ID" value="KUN23137.1"/>
    <property type="molecule type" value="Genomic_DNA"/>
</dbReference>
<dbReference type="PANTHER" id="PTHR35526">
    <property type="entry name" value="ANTI-SIGMA-F FACTOR RSBW-RELATED"/>
    <property type="match status" value="1"/>
</dbReference>
<sequence length="176" mass="19244">MQDQPADNPKGCCWWSPFPVSASSQKSQKTMFVTDSPRTSAQPGRPCRHEALLTLPAQEAHVCAVRHFAADLLEAWQVPTSERDSAILIVDELAANAAQYGRERMTLRLVLHDGTLHIVVTDSGGAVERHRPDIAADEHGRGTGIVQYLAQSTEAHQTGGGREVRACLSARHDEEE</sequence>
<dbReference type="InterPro" id="IPR036890">
    <property type="entry name" value="HATPase_C_sf"/>
</dbReference>
<evidence type="ECO:0000259" key="2">
    <source>
        <dbReference type="Pfam" id="PF13581"/>
    </source>
</evidence>
<dbReference type="InterPro" id="IPR003594">
    <property type="entry name" value="HATPase_dom"/>
</dbReference>
<protein>
    <recommendedName>
        <fullName evidence="2">Histidine kinase/HSP90-like ATPase domain-containing protein</fullName>
    </recommendedName>
</protein>
<evidence type="ECO:0000313" key="4">
    <source>
        <dbReference type="Proteomes" id="UP000053398"/>
    </source>
</evidence>
<dbReference type="Gene3D" id="3.30.565.10">
    <property type="entry name" value="Histidine kinase-like ATPase, C-terminal domain"/>
    <property type="match status" value="1"/>
</dbReference>
<name>A0A101Q4G8_STRCK</name>
<dbReference type="InterPro" id="IPR050267">
    <property type="entry name" value="Anti-sigma-factor_SerPK"/>
</dbReference>
<evidence type="ECO:0000313" key="3">
    <source>
        <dbReference type="EMBL" id="KUN23137.1"/>
    </source>
</evidence>
<reference evidence="3 4" key="1">
    <citation type="submission" date="2015-10" db="EMBL/GenBank/DDBJ databases">
        <title>Draft genome sequence of Streptomyces corchorusii DSM 40340, type strain for the species Streptomyces corchorusii.</title>
        <authorList>
            <person name="Ruckert C."/>
            <person name="Winkler A."/>
            <person name="Kalinowski J."/>
            <person name="Kampfer P."/>
            <person name="Glaeser S."/>
        </authorList>
    </citation>
    <scope>NUCLEOTIDE SEQUENCE [LARGE SCALE GENOMIC DNA]</scope>
    <source>
        <strain evidence="3 4">DSM 40340</strain>
    </source>
</reference>
<dbReference type="CDD" id="cd16936">
    <property type="entry name" value="HATPase_RsbW-like"/>
    <property type="match status" value="1"/>
</dbReference>
<dbReference type="SUPFAM" id="SSF55874">
    <property type="entry name" value="ATPase domain of HSP90 chaperone/DNA topoisomerase II/histidine kinase"/>
    <property type="match status" value="1"/>
</dbReference>
<gene>
    <name evidence="3" type="ORF">AQJ11_24570</name>
</gene>
<dbReference type="Pfam" id="PF13581">
    <property type="entry name" value="HATPase_c_2"/>
    <property type="match status" value="1"/>
</dbReference>
<accession>A0A101Q4G8</accession>